<dbReference type="Proteomes" id="UP000223913">
    <property type="component" value="Unassembled WGS sequence"/>
</dbReference>
<feature type="transmembrane region" description="Helical" evidence="1">
    <location>
        <begin position="277"/>
        <end position="295"/>
    </location>
</feature>
<feature type="transmembrane region" description="Helical" evidence="1">
    <location>
        <begin position="126"/>
        <end position="143"/>
    </location>
</feature>
<gene>
    <name evidence="2" type="ORF">CRP01_13240</name>
</gene>
<keyword evidence="1" id="KW-0472">Membrane</keyword>
<dbReference type="AlphaFoldDB" id="A0A2D0NC33"/>
<feature type="transmembrane region" description="Helical" evidence="1">
    <location>
        <begin position="343"/>
        <end position="364"/>
    </location>
</feature>
<accession>A0A2D0NC33</accession>
<protein>
    <submittedName>
        <fullName evidence="2">Uncharacterized protein</fullName>
    </submittedName>
</protein>
<organism evidence="2 3">
    <name type="scientific">Flavilitoribacter nigricans (strain ATCC 23147 / DSM 23189 / NBRC 102662 / NCIMB 1420 / SS-2)</name>
    <name type="common">Lewinella nigricans</name>
    <dbReference type="NCBI Taxonomy" id="1122177"/>
    <lineage>
        <taxon>Bacteria</taxon>
        <taxon>Pseudomonadati</taxon>
        <taxon>Bacteroidota</taxon>
        <taxon>Saprospiria</taxon>
        <taxon>Saprospirales</taxon>
        <taxon>Lewinellaceae</taxon>
        <taxon>Flavilitoribacter</taxon>
    </lineage>
</organism>
<evidence type="ECO:0000313" key="2">
    <source>
        <dbReference type="EMBL" id="PHN05938.1"/>
    </source>
</evidence>
<reference evidence="2 3" key="1">
    <citation type="submission" date="2017-10" db="EMBL/GenBank/DDBJ databases">
        <title>The draft genome sequence of Lewinella nigricans NBRC 102662.</title>
        <authorList>
            <person name="Wang K."/>
        </authorList>
    </citation>
    <scope>NUCLEOTIDE SEQUENCE [LARGE SCALE GENOMIC DNA]</scope>
    <source>
        <strain evidence="2 3">NBRC 102662</strain>
    </source>
</reference>
<dbReference type="NCBIfam" id="NF038403">
    <property type="entry name" value="perm_prefix_1"/>
    <property type="match status" value="1"/>
</dbReference>
<proteinExistence type="predicted"/>
<feature type="transmembrane region" description="Helical" evidence="1">
    <location>
        <begin position="235"/>
        <end position="257"/>
    </location>
</feature>
<dbReference type="InterPro" id="IPR047928">
    <property type="entry name" value="Perm_prefix_1"/>
</dbReference>
<evidence type="ECO:0000256" key="1">
    <source>
        <dbReference type="SAM" id="Phobius"/>
    </source>
</evidence>
<keyword evidence="1" id="KW-1133">Transmembrane helix</keyword>
<feature type="transmembrane region" description="Helical" evidence="1">
    <location>
        <begin position="307"/>
        <end position="331"/>
    </location>
</feature>
<feature type="transmembrane region" description="Helical" evidence="1">
    <location>
        <begin position="155"/>
        <end position="181"/>
    </location>
</feature>
<feature type="transmembrane region" description="Helical" evidence="1">
    <location>
        <begin position="85"/>
        <end position="106"/>
    </location>
</feature>
<sequence>MHTPDHFNLSEAIEQYLSRIDRYQLLSYGQREELLDHLLTETEELQAAGWSEQQAFSIAIEQFGSSELISREYEQIRPFFNIRKAAIAASLLVFCFMFLVGLLYALSLGSTLIAKQFYLMPPFTTYLDLSLKVVILGTIAWYVRRRFRAQQPLRSWEAALIPVLGLVSPFVISYCLFYQGYVNLKVLLTGHYTSFYLLIFLMLAALIGGYREIFKLQQPGRGLDPMANGDRKARAGIIVTFFFAFAIFSLINAVSSFSMWLSYLSLLETGWVQMLDLVLKLMLLGGVLAVVASRIQRQAGFKRYELLLVPLLGAAGPFISEYLLLGVAALGKFDRVFFGTINYNSKIVLGIVFIAIIATTYLLMYRERKQIRTTA</sequence>
<dbReference type="RefSeq" id="WP_099150531.1">
    <property type="nucleotide sequence ID" value="NZ_PDUD01000019.1"/>
</dbReference>
<keyword evidence="3" id="KW-1185">Reference proteome</keyword>
<evidence type="ECO:0000313" key="3">
    <source>
        <dbReference type="Proteomes" id="UP000223913"/>
    </source>
</evidence>
<dbReference type="EMBL" id="PDUD01000019">
    <property type="protein sequence ID" value="PHN05938.1"/>
    <property type="molecule type" value="Genomic_DNA"/>
</dbReference>
<name>A0A2D0NC33_FLAN2</name>
<feature type="transmembrane region" description="Helical" evidence="1">
    <location>
        <begin position="193"/>
        <end position="214"/>
    </location>
</feature>
<keyword evidence="1" id="KW-0812">Transmembrane</keyword>
<comment type="caution">
    <text evidence="2">The sequence shown here is derived from an EMBL/GenBank/DDBJ whole genome shotgun (WGS) entry which is preliminary data.</text>
</comment>